<keyword evidence="9" id="KW-1185">Reference proteome</keyword>
<keyword evidence="4 6" id="KW-0732">Signal</keyword>
<dbReference type="GO" id="GO:0005886">
    <property type="term" value="C:plasma membrane"/>
    <property type="evidence" value="ECO:0007669"/>
    <property type="project" value="UniProtKB-SubCell"/>
</dbReference>
<comment type="caution">
    <text evidence="8">The sequence shown here is derived from an EMBL/GenBank/DDBJ whole genome shotgun (WGS) entry which is preliminary data.</text>
</comment>
<evidence type="ECO:0000256" key="6">
    <source>
        <dbReference type="SAM" id="SignalP"/>
    </source>
</evidence>
<keyword evidence="3" id="KW-0813">Transport</keyword>
<dbReference type="GO" id="GO:0030288">
    <property type="term" value="C:outer membrane-bounded periplasmic space"/>
    <property type="evidence" value="ECO:0007669"/>
    <property type="project" value="TreeGrafter"/>
</dbReference>
<dbReference type="PROSITE" id="PS50983">
    <property type="entry name" value="FE_B12_PBP"/>
    <property type="match status" value="1"/>
</dbReference>
<evidence type="ECO:0000256" key="5">
    <source>
        <dbReference type="SAM" id="MobiDB-lite"/>
    </source>
</evidence>
<evidence type="ECO:0000256" key="3">
    <source>
        <dbReference type="ARBA" id="ARBA00022448"/>
    </source>
</evidence>
<feature type="region of interest" description="Disordered" evidence="5">
    <location>
        <begin position="30"/>
        <end position="53"/>
    </location>
</feature>
<proteinExistence type="inferred from homology"/>
<comment type="subcellular location">
    <subcellularLocation>
        <location evidence="1">Cell membrane</location>
        <topology evidence="1">Lipid-anchor</topology>
    </subcellularLocation>
</comment>
<evidence type="ECO:0000256" key="4">
    <source>
        <dbReference type="ARBA" id="ARBA00022729"/>
    </source>
</evidence>
<evidence type="ECO:0000256" key="2">
    <source>
        <dbReference type="ARBA" id="ARBA00008814"/>
    </source>
</evidence>
<gene>
    <name evidence="8" type="ORF">BA724_07325</name>
</gene>
<dbReference type="PROSITE" id="PS51257">
    <property type="entry name" value="PROKAR_LIPOPROTEIN"/>
    <property type="match status" value="1"/>
</dbReference>
<evidence type="ECO:0000313" key="9">
    <source>
        <dbReference type="Proteomes" id="UP000095658"/>
    </source>
</evidence>
<dbReference type="EMBL" id="MAMP01000022">
    <property type="protein sequence ID" value="OES44099.1"/>
    <property type="molecule type" value="Genomic_DNA"/>
</dbReference>
<organism evidence="8 9">
    <name type="scientific">Domibacillus iocasae</name>
    <dbReference type="NCBI Taxonomy" id="1714016"/>
    <lineage>
        <taxon>Bacteria</taxon>
        <taxon>Bacillati</taxon>
        <taxon>Bacillota</taxon>
        <taxon>Bacilli</taxon>
        <taxon>Bacillales</taxon>
        <taxon>Bacillaceae</taxon>
        <taxon>Domibacillus</taxon>
    </lineage>
</organism>
<dbReference type="SUPFAM" id="SSF53807">
    <property type="entry name" value="Helical backbone' metal receptor"/>
    <property type="match status" value="1"/>
</dbReference>
<evidence type="ECO:0000313" key="8">
    <source>
        <dbReference type="EMBL" id="OES44099.1"/>
    </source>
</evidence>
<name>A0A1E7DM09_9BACI</name>
<dbReference type="OrthoDB" id="2241086at2"/>
<comment type="similarity">
    <text evidence="2">Belongs to the bacterial solute-binding protein 8 family.</text>
</comment>
<feature type="signal peptide" evidence="6">
    <location>
        <begin position="1"/>
        <end position="22"/>
    </location>
</feature>
<dbReference type="GO" id="GO:1901678">
    <property type="term" value="P:iron coordination entity transport"/>
    <property type="evidence" value="ECO:0007669"/>
    <property type="project" value="UniProtKB-ARBA"/>
</dbReference>
<protein>
    <submittedName>
        <fullName evidence="8">ABC transporter substrate-binding protein</fullName>
    </submittedName>
</protein>
<dbReference type="CDD" id="cd01138">
    <property type="entry name" value="FeuA"/>
    <property type="match status" value="1"/>
</dbReference>
<dbReference type="RefSeq" id="WP_069938705.1">
    <property type="nucleotide sequence ID" value="NZ_MAMP01000022.1"/>
</dbReference>
<feature type="domain" description="Fe/B12 periplasmic-binding" evidence="7">
    <location>
        <begin position="62"/>
        <end position="315"/>
    </location>
</feature>
<dbReference type="AlphaFoldDB" id="A0A1E7DM09"/>
<evidence type="ECO:0000259" key="7">
    <source>
        <dbReference type="PROSITE" id="PS50983"/>
    </source>
</evidence>
<sequence length="317" mass="34820">MKKNKLFSILSLLVIMSALFLAACSQGAEEETENESKDSAASETRTYASEEGDIEIPANPERVAVMAATYPGNFLELGVTPVAITDWSAKSKFLGDQLKGAEVIAPDDYETLLEVAPDLIITYTGDENMAKYKEIAPTIGLTYEKYDYIEQHLEIGKILGKEEEAQGWVDEWNAKAEEAKKKVQEAIGTDVTATVVETFGKDTYVYGQNWGRGTEVIYQALGIKAPEKVEAEAFGPGYKAISAEAIPEYAGDYIFVGEGANVSSSTFMETDLWKNIPAVQEGNVIKFDSDSFYFNDPISIEKELEFIVDALTEKAAQ</sequence>
<dbReference type="InterPro" id="IPR051313">
    <property type="entry name" value="Bact_iron-sidero_bind"/>
</dbReference>
<dbReference type="PANTHER" id="PTHR30532:SF26">
    <property type="entry name" value="IRON(3+)-HYDROXAMATE-BINDING PROTEIN FHUD"/>
    <property type="match status" value="1"/>
</dbReference>
<dbReference type="Gene3D" id="3.40.50.1980">
    <property type="entry name" value="Nitrogenase molybdenum iron protein domain"/>
    <property type="match status" value="2"/>
</dbReference>
<accession>A0A1E7DM09</accession>
<feature type="chain" id="PRO_5038530388" evidence="6">
    <location>
        <begin position="23"/>
        <end position="317"/>
    </location>
</feature>
<dbReference type="Pfam" id="PF01497">
    <property type="entry name" value="Peripla_BP_2"/>
    <property type="match status" value="1"/>
</dbReference>
<dbReference type="InterPro" id="IPR002491">
    <property type="entry name" value="ABC_transptr_periplasmic_BD"/>
</dbReference>
<dbReference type="PANTHER" id="PTHR30532">
    <property type="entry name" value="IRON III DICITRATE-BINDING PERIPLASMIC PROTEIN"/>
    <property type="match status" value="1"/>
</dbReference>
<dbReference type="STRING" id="1714016.BA724_07325"/>
<reference evidence="8 9" key="1">
    <citation type="submission" date="2016-06" db="EMBL/GenBank/DDBJ databases">
        <title>Domibacillus iocasae genome sequencing.</title>
        <authorList>
            <person name="Verma A."/>
            <person name="Pal Y."/>
            <person name="Ojha A.K."/>
            <person name="Krishnamurthi S."/>
        </authorList>
    </citation>
    <scope>NUCLEOTIDE SEQUENCE [LARGE SCALE GENOMIC DNA]</scope>
    <source>
        <strain evidence="8 9">DSM 29979</strain>
    </source>
</reference>
<evidence type="ECO:0000256" key="1">
    <source>
        <dbReference type="ARBA" id="ARBA00004193"/>
    </source>
</evidence>
<dbReference type="Proteomes" id="UP000095658">
    <property type="component" value="Unassembled WGS sequence"/>
</dbReference>